<dbReference type="EMBL" id="PVNK01000093">
    <property type="protein sequence ID" value="PRQ03337.1"/>
    <property type="molecule type" value="Genomic_DNA"/>
</dbReference>
<evidence type="ECO:0000256" key="3">
    <source>
        <dbReference type="ARBA" id="ARBA00022723"/>
    </source>
</evidence>
<dbReference type="PROSITE" id="PS51643">
    <property type="entry name" value="HD_CAS3"/>
    <property type="match status" value="1"/>
</dbReference>
<keyword evidence="8" id="KW-0051">Antiviral defense</keyword>
<reference evidence="10 11" key="1">
    <citation type="submission" date="2018-03" db="EMBL/GenBank/DDBJ databases">
        <title>Draft Genome Sequences of the Obligatory Marine Myxobacteria Enhygromyxa salina SWB005.</title>
        <authorList>
            <person name="Poehlein A."/>
            <person name="Moghaddam J.A."/>
            <person name="Harms H."/>
            <person name="Alanjari M."/>
            <person name="Koenig G.M."/>
            <person name="Daniel R."/>
            <person name="Schaeberle T.F."/>
        </authorList>
    </citation>
    <scope>NUCLEOTIDE SEQUENCE [LARGE SCALE GENOMIC DNA]</scope>
    <source>
        <strain evidence="10 11">SWB005</strain>
    </source>
</reference>
<dbReference type="InterPro" id="IPR006483">
    <property type="entry name" value="CRISPR-assoc_Cas3_HD"/>
</dbReference>
<dbReference type="GO" id="GO:0051607">
    <property type="term" value="P:defense response to virus"/>
    <property type="evidence" value="ECO:0007669"/>
    <property type="project" value="UniProtKB-KW"/>
</dbReference>
<keyword evidence="10" id="KW-0540">Nuclease</keyword>
<dbReference type="Proteomes" id="UP000237968">
    <property type="component" value="Unassembled WGS sequence"/>
</dbReference>
<name>A0A2S9YDY7_9BACT</name>
<evidence type="ECO:0000256" key="8">
    <source>
        <dbReference type="ARBA" id="ARBA00023118"/>
    </source>
</evidence>
<keyword evidence="5 10" id="KW-0378">Hydrolase</keyword>
<evidence type="ECO:0000256" key="5">
    <source>
        <dbReference type="ARBA" id="ARBA00022801"/>
    </source>
</evidence>
<keyword evidence="11" id="KW-1185">Reference proteome</keyword>
<evidence type="ECO:0000256" key="1">
    <source>
        <dbReference type="ARBA" id="ARBA00006847"/>
    </source>
</evidence>
<evidence type="ECO:0000313" key="10">
    <source>
        <dbReference type="EMBL" id="PRQ03337.1"/>
    </source>
</evidence>
<evidence type="ECO:0000259" key="9">
    <source>
        <dbReference type="PROSITE" id="PS51643"/>
    </source>
</evidence>
<organism evidence="10 11">
    <name type="scientific">Enhygromyxa salina</name>
    <dbReference type="NCBI Taxonomy" id="215803"/>
    <lineage>
        <taxon>Bacteria</taxon>
        <taxon>Pseudomonadati</taxon>
        <taxon>Myxococcota</taxon>
        <taxon>Polyangia</taxon>
        <taxon>Nannocystales</taxon>
        <taxon>Nannocystaceae</taxon>
        <taxon>Enhygromyxa</taxon>
    </lineage>
</organism>
<keyword evidence="6 10" id="KW-0347">Helicase</keyword>
<keyword evidence="7" id="KW-0067">ATP-binding</keyword>
<gene>
    <name evidence="10" type="primary">ygcB</name>
    <name evidence="10" type="ORF">ENSA5_16910</name>
</gene>
<dbReference type="NCBIfam" id="TIGR02621">
    <property type="entry name" value="cas3_GSU0051"/>
    <property type="match status" value="1"/>
</dbReference>
<dbReference type="NCBIfam" id="TIGR01596">
    <property type="entry name" value="cas3_HD"/>
    <property type="match status" value="1"/>
</dbReference>
<accession>A0A2S9YDY7</accession>
<dbReference type="GO" id="GO:0046872">
    <property type="term" value="F:metal ion binding"/>
    <property type="evidence" value="ECO:0007669"/>
    <property type="project" value="UniProtKB-KW"/>
</dbReference>
<evidence type="ECO:0000313" key="11">
    <source>
        <dbReference type="Proteomes" id="UP000237968"/>
    </source>
</evidence>
<protein>
    <submittedName>
        <fullName evidence="10">CRISPR-associated endonuclease/helicase Cas3</fullName>
        <ecNumber evidence="10">3.1.-.-</ecNumber>
    </submittedName>
</protein>
<dbReference type="GO" id="GO:0005524">
    <property type="term" value="F:ATP binding"/>
    <property type="evidence" value="ECO:0007669"/>
    <property type="project" value="UniProtKB-KW"/>
</dbReference>
<dbReference type="GO" id="GO:0004386">
    <property type="term" value="F:helicase activity"/>
    <property type="evidence" value="ECO:0007669"/>
    <property type="project" value="UniProtKB-KW"/>
</dbReference>
<dbReference type="Pfam" id="PF18019">
    <property type="entry name" value="Cas3_HD"/>
    <property type="match status" value="1"/>
</dbReference>
<dbReference type="Pfam" id="PF22590">
    <property type="entry name" value="Cas3-like_C_2"/>
    <property type="match status" value="1"/>
</dbReference>
<comment type="caution">
    <text evidence="10">The sequence shown here is derived from an EMBL/GenBank/DDBJ whole genome shotgun (WGS) entry which is preliminary data.</text>
</comment>
<dbReference type="InterPro" id="IPR038257">
    <property type="entry name" value="CRISPR-assoc_Cas3_HD_sf"/>
</dbReference>
<keyword evidence="4" id="KW-0547">Nucleotide-binding</keyword>
<dbReference type="Gene3D" id="3.40.50.300">
    <property type="entry name" value="P-loop containing nucleotide triphosphate hydrolases"/>
    <property type="match status" value="2"/>
</dbReference>
<keyword evidence="10" id="KW-0255">Endonuclease</keyword>
<dbReference type="RefSeq" id="WP_181197530.1">
    <property type="nucleotide sequence ID" value="NZ_PVNK01000093.1"/>
</dbReference>
<evidence type="ECO:0000256" key="4">
    <source>
        <dbReference type="ARBA" id="ARBA00022741"/>
    </source>
</evidence>
<sequence length="945" mass="103438">MPELSPKDFDAFMREVTGFTPFPWQRRLLTRVLDSGWPALLDLPTGTGKTSALLVALYVLALDPERSARRIALVVDRRIIVDQVDGFARKVREALCDRERPTCAKVGARLRELSASAGADPVRVVHLRGGIPRDDTWLSAPDQPTLISSTVDQVGSRLLFRGYGVSECMRPVHAGLLASDTLYFLDEVHLATAFEETLMCLRETYSKWPERGGTGRPFQVVRMSATLRSGLQSKDVFGLSEDDHADPVLARRLGVSRRAALELVKTKRASTPAARAGNRSLIAEAACRRARAAAKAGATAIGVVVNRVDTARRAAARLRELDEGEVLLLTGRMRPYERSAIQDALEATAAAGVDRPADARPTFVVATSCIEAGADLDFDALVTEVASLDAVRQRFGRLNRLGNYETAPAWVLAARDQLGKTAEPDPVYGEALRATWDYLGEIAESRDKQQQVEFGLSSFVEPSEERRAKLLPKRNEAPVLFPSYLDMWSETRPAPHPDPDPALWLHGKEAREERDVSLIFRADLCEECDGSEEQTAQVRDALEFLPPLADEAVSVPLRQLQAWLGEDARAWRWSSEGVEAVPVDELRAGATVIVPASRGGLGAGTWDPSATQAVDDVAERATHAGRELAKLRLDPQTLPNALAASVPRPVESDDPEEVEAARLECLAWLTKLADKLDEVPADWRPVLAQISDPKARRVLLVAELKKGERIWRVAVAPPKRALEATTEDAVSVFSGVEVSLASHLEDVRAWAASFARAAGLDPKIAEDVALAGLVHDLGKADLRFQALLRGGDPIRAVAGEPLAKSRQFGSASGRERAARRSGWPRGLRHELVSLALFDASDALRERAHDVDLVRHLIASHHGWCRPWAPTTVDPEPKIVSFEVAGIRAEVSTAALDDEFLNACASRFRRLCRRYGWHGLAYLEALLRLGDHRASREPGARPGAES</sequence>
<evidence type="ECO:0000256" key="6">
    <source>
        <dbReference type="ARBA" id="ARBA00022806"/>
    </source>
</evidence>
<feature type="domain" description="HD Cas3-type" evidence="9">
    <location>
        <begin position="733"/>
        <end position="932"/>
    </location>
</feature>
<comment type="similarity">
    <text evidence="1">In the N-terminal section; belongs to the CRISPR-associated nuclease Cas3-HD family.</text>
</comment>
<keyword evidence="3" id="KW-0479">Metal-binding</keyword>
<proteinExistence type="inferred from homology"/>
<dbReference type="Gene3D" id="1.10.3210.30">
    <property type="match status" value="1"/>
</dbReference>
<dbReference type="SUPFAM" id="SSF52540">
    <property type="entry name" value="P-loop containing nucleoside triphosphate hydrolases"/>
    <property type="match status" value="1"/>
</dbReference>
<comment type="similarity">
    <text evidence="2">In the central section; belongs to the CRISPR-associated helicase Cas3 family.</text>
</comment>
<dbReference type="GO" id="GO:0016787">
    <property type="term" value="F:hydrolase activity"/>
    <property type="evidence" value="ECO:0007669"/>
    <property type="project" value="UniProtKB-KW"/>
</dbReference>
<dbReference type="EC" id="3.1.-.-" evidence="10"/>
<dbReference type="InterPro" id="IPR054712">
    <property type="entry name" value="Cas3-like_dom"/>
</dbReference>
<dbReference type="GO" id="GO:0004519">
    <property type="term" value="F:endonuclease activity"/>
    <property type="evidence" value="ECO:0007669"/>
    <property type="project" value="UniProtKB-KW"/>
</dbReference>
<dbReference type="InterPro" id="IPR027417">
    <property type="entry name" value="P-loop_NTPase"/>
</dbReference>
<dbReference type="InterPro" id="IPR013444">
    <property type="entry name" value="Helicase_Cas3_CRISPR-ass_Anaes"/>
</dbReference>
<dbReference type="AlphaFoldDB" id="A0A2S9YDY7"/>
<evidence type="ECO:0000256" key="7">
    <source>
        <dbReference type="ARBA" id="ARBA00022840"/>
    </source>
</evidence>
<dbReference type="SUPFAM" id="SSF109604">
    <property type="entry name" value="HD-domain/PDEase-like"/>
    <property type="match status" value="1"/>
</dbReference>
<evidence type="ECO:0000256" key="2">
    <source>
        <dbReference type="ARBA" id="ARBA00009046"/>
    </source>
</evidence>